<evidence type="ECO:0000256" key="6">
    <source>
        <dbReference type="ARBA" id="ARBA00023136"/>
    </source>
</evidence>
<keyword evidence="7" id="KW-0406">Ion transport</keyword>
<dbReference type="STRING" id="1129374.AJE_06456"/>
<evidence type="ECO:0000259" key="8">
    <source>
        <dbReference type="Pfam" id="PF00924"/>
    </source>
</evidence>
<dbReference type="InterPro" id="IPR049278">
    <property type="entry name" value="MS_channel_C"/>
</dbReference>
<evidence type="ECO:0000256" key="1">
    <source>
        <dbReference type="ARBA" id="ARBA00004651"/>
    </source>
</evidence>
<feature type="domain" description="Mechanosensitive ion channel MscS C-terminal" evidence="9">
    <location>
        <begin position="176"/>
        <end position="253"/>
    </location>
</feature>
<keyword evidence="7" id="KW-0997">Cell inner membrane</keyword>
<dbReference type="EMBL" id="AHTH01000013">
    <property type="protein sequence ID" value="EHR41506.1"/>
    <property type="molecule type" value="Genomic_DNA"/>
</dbReference>
<comment type="function">
    <text evidence="7">Mechanosensitive channel that participates in the regulation of osmotic pressure changes within the cell, opening in response to stretch forces in the membrane lipid bilayer, without the need for other proteins. Contributes to normal resistance to hypoosmotic shock. Forms an ion channel of 1.0 nanosiemens conductance with a slight preference for anions.</text>
</comment>
<name>H3ZD73_9ALTE</name>
<evidence type="ECO:0000313" key="11">
    <source>
        <dbReference type="EMBL" id="EHR41506.1"/>
    </source>
</evidence>
<dbReference type="SUPFAM" id="SSF82689">
    <property type="entry name" value="Mechanosensitive channel protein MscS (YggB), C-terminal domain"/>
    <property type="match status" value="1"/>
</dbReference>
<evidence type="ECO:0000256" key="5">
    <source>
        <dbReference type="ARBA" id="ARBA00022989"/>
    </source>
</evidence>
<dbReference type="RefSeq" id="WP_008950175.1">
    <property type="nucleotide sequence ID" value="NZ_AHTH01000013.1"/>
</dbReference>
<feature type="transmembrane region" description="Helical" evidence="7">
    <location>
        <begin position="6"/>
        <end position="31"/>
    </location>
</feature>
<organism evidence="11 12">
    <name type="scientific">Alishewanella jeotgali KCTC 22429</name>
    <dbReference type="NCBI Taxonomy" id="1129374"/>
    <lineage>
        <taxon>Bacteria</taxon>
        <taxon>Pseudomonadati</taxon>
        <taxon>Pseudomonadota</taxon>
        <taxon>Gammaproteobacteria</taxon>
        <taxon>Alteromonadales</taxon>
        <taxon>Alteromonadaceae</taxon>
        <taxon>Alishewanella</taxon>
    </lineage>
</organism>
<dbReference type="Gene3D" id="3.30.70.100">
    <property type="match status" value="1"/>
</dbReference>
<evidence type="ECO:0000256" key="3">
    <source>
        <dbReference type="ARBA" id="ARBA00022475"/>
    </source>
</evidence>
<evidence type="ECO:0000256" key="2">
    <source>
        <dbReference type="ARBA" id="ARBA00008017"/>
    </source>
</evidence>
<dbReference type="PANTHER" id="PTHR30221:SF20">
    <property type="entry name" value="SMALL-CONDUCTANCE MECHANOSENSITIVE CHANNEL"/>
    <property type="match status" value="1"/>
</dbReference>
<keyword evidence="6 7" id="KW-0472">Membrane</keyword>
<dbReference type="InterPro" id="IPR049142">
    <property type="entry name" value="MS_channel_1st"/>
</dbReference>
<dbReference type="InterPro" id="IPR045275">
    <property type="entry name" value="MscS_archaea/bacteria_type"/>
</dbReference>
<evidence type="ECO:0000256" key="4">
    <source>
        <dbReference type="ARBA" id="ARBA00022692"/>
    </source>
</evidence>
<dbReference type="AlphaFoldDB" id="H3ZD73"/>
<feature type="transmembrane region" description="Helical" evidence="7">
    <location>
        <begin position="76"/>
        <end position="95"/>
    </location>
</feature>
<accession>H3ZD73</accession>
<keyword evidence="7" id="KW-0813">Transport</keyword>
<protein>
    <recommendedName>
        <fullName evidence="7">Small-conductance mechanosensitive channel</fullName>
    </recommendedName>
</protein>
<feature type="domain" description="Mechanosensitive ion channel transmembrane helices 2/3" evidence="10">
    <location>
        <begin position="57"/>
        <end position="97"/>
    </location>
</feature>
<dbReference type="Pfam" id="PF00924">
    <property type="entry name" value="MS_channel_2nd"/>
    <property type="match status" value="1"/>
</dbReference>
<comment type="subcellular location">
    <subcellularLocation>
        <location evidence="7">Cell inner membrane</location>
        <topology evidence="7">Multi-pass membrane protein</topology>
    </subcellularLocation>
    <subcellularLocation>
        <location evidence="1">Cell membrane</location>
        <topology evidence="1">Multi-pass membrane protein</topology>
    </subcellularLocation>
</comment>
<dbReference type="GO" id="GO:0005886">
    <property type="term" value="C:plasma membrane"/>
    <property type="evidence" value="ECO:0007669"/>
    <property type="project" value="UniProtKB-SubCell"/>
</dbReference>
<evidence type="ECO:0000259" key="10">
    <source>
        <dbReference type="Pfam" id="PF21088"/>
    </source>
</evidence>
<keyword evidence="4 7" id="KW-0812">Transmembrane</keyword>
<dbReference type="InterPro" id="IPR011014">
    <property type="entry name" value="MscS_channel_TM-2"/>
</dbReference>
<dbReference type="PATRIC" id="fig|1129374.4.peg.1297"/>
<feature type="transmembrane region" description="Helical" evidence="7">
    <location>
        <begin position="52"/>
        <end position="70"/>
    </location>
</feature>
<dbReference type="InterPro" id="IPR006685">
    <property type="entry name" value="MscS_channel_2nd"/>
</dbReference>
<sequence length="286" mass="31392">MLDKLWLFLNSPTVINGLQALLFVGIGFVLARQVSRAAEKLISKNFSRHHAALFKRLIYWLILALFSASALHQLGFSLGVLLGAAGVLSVAIGFASQTSASNLISGLFLIGEQPFQVGDVIKVGNTTGEVLSIDLLSVKLRTFDNLFVRLPNESLIKSEVTNLTRFPIRRFDILLGVAYKENISKVRQVLFAVAENNPLCLDEPAPAFLFTGFGDSALNLQFSVWSTSENFRALRNSLQEEIKLAFEAENIEIPYPQRTVYLSAEGMTPMQFTSGTASSEAKSGRS</sequence>
<reference evidence="11 12" key="1">
    <citation type="journal article" date="2012" name="J. Bacteriol.">
        <title>Genome Sequence of Extracellular-Protease-Producing Alishewanella jeotgali Isolated from Traditional Korean Fermented Seafood.</title>
        <authorList>
            <person name="Jung J."/>
            <person name="Chun J."/>
            <person name="Park W."/>
        </authorList>
    </citation>
    <scope>NUCLEOTIDE SEQUENCE [LARGE SCALE GENOMIC DNA]</scope>
    <source>
        <strain evidence="11 12">KCTC 22429</strain>
    </source>
</reference>
<evidence type="ECO:0000259" key="9">
    <source>
        <dbReference type="Pfam" id="PF21082"/>
    </source>
</evidence>
<evidence type="ECO:0000256" key="7">
    <source>
        <dbReference type="RuleBase" id="RU369025"/>
    </source>
</evidence>
<dbReference type="Gene3D" id="1.10.287.1260">
    <property type="match status" value="1"/>
</dbReference>
<dbReference type="Gene3D" id="2.30.30.60">
    <property type="match status" value="1"/>
</dbReference>
<keyword evidence="3" id="KW-1003">Cell membrane</keyword>
<dbReference type="GO" id="GO:0008381">
    <property type="term" value="F:mechanosensitive monoatomic ion channel activity"/>
    <property type="evidence" value="ECO:0007669"/>
    <property type="project" value="InterPro"/>
</dbReference>
<keyword evidence="12" id="KW-1185">Reference proteome</keyword>
<dbReference type="SUPFAM" id="SSF50182">
    <property type="entry name" value="Sm-like ribonucleoproteins"/>
    <property type="match status" value="1"/>
</dbReference>
<comment type="similarity">
    <text evidence="2 7">Belongs to the MscS (TC 1.A.23) family.</text>
</comment>
<dbReference type="InterPro" id="IPR011066">
    <property type="entry name" value="MscS_channel_C_sf"/>
</dbReference>
<dbReference type="SUPFAM" id="SSF82861">
    <property type="entry name" value="Mechanosensitive channel protein MscS (YggB), transmembrane region"/>
    <property type="match status" value="1"/>
</dbReference>
<comment type="subunit">
    <text evidence="7">Homoheptamer.</text>
</comment>
<dbReference type="eggNOG" id="COG0668">
    <property type="taxonomic scope" value="Bacteria"/>
</dbReference>
<gene>
    <name evidence="11" type="ORF">AJE_06456</name>
</gene>
<dbReference type="Pfam" id="PF21088">
    <property type="entry name" value="MS_channel_1st"/>
    <property type="match status" value="1"/>
</dbReference>
<evidence type="ECO:0000313" key="12">
    <source>
        <dbReference type="Proteomes" id="UP000012046"/>
    </source>
</evidence>
<dbReference type="Proteomes" id="UP000012046">
    <property type="component" value="Unassembled WGS sequence"/>
</dbReference>
<keyword evidence="7" id="KW-0407">Ion channel</keyword>
<proteinExistence type="inferred from homology"/>
<feature type="domain" description="Mechanosensitive ion channel MscS" evidence="8">
    <location>
        <begin position="99"/>
        <end position="165"/>
    </location>
</feature>
<dbReference type="Pfam" id="PF21082">
    <property type="entry name" value="MS_channel_3rd"/>
    <property type="match status" value="1"/>
</dbReference>
<dbReference type="PANTHER" id="PTHR30221">
    <property type="entry name" value="SMALL-CONDUCTANCE MECHANOSENSITIVE CHANNEL"/>
    <property type="match status" value="1"/>
</dbReference>
<comment type="caution">
    <text evidence="7">Lacks conserved residue(s) required for the propagation of feature annotation.</text>
</comment>
<keyword evidence="5 7" id="KW-1133">Transmembrane helix</keyword>
<dbReference type="InterPro" id="IPR010920">
    <property type="entry name" value="LSM_dom_sf"/>
</dbReference>
<dbReference type="InterPro" id="IPR023408">
    <property type="entry name" value="MscS_beta-dom_sf"/>
</dbReference>
<comment type="caution">
    <text evidence="11">The sequence shown here is derived from an EMBL/GenBank/DDBJ whole genome shotgun (WGS) entry which is preliminary data.</text>
</comment>